<evidence type="ECO:0000256" key="3">
    <source>
        <dbReference type="ARBA" id="ARBA00023004"/>
    </source>
</evidence>
<dbReference type="EMBL" id="JAACJS010000012">
    <property type="protein sequence ID" value="NCI50012.1"/>
    <property type="molecule type" value="Genomic_DNA"/>
</dbReference>
<keyword evidence="4" id="KW-0411">Iron-sulfur</keyword>
<dbReference type="Pfam" id="PF00355">
    <property type="entry name" value="Rieske"/>
    <property type="match status" value="1"/>
</dbReference>
<dbReference type="PROSITE" id="PS51257">
    <property type="entry name" value="PROKAR_LIPOPROTEIN"/>
    <property type="match status" value="1"/>
</dbReference>
<evidence type="ECO:0000313" key="7">
    <source>
        <dbReference type="Proteomes" id="UP000753802"/>
    </source>
</evidence>
<reference evidence="6 7" key="1">
    <citation type="submission" date="2020-01" db="EMBL/GenBank/DDBJ databases">
        <title>Genome analysis.</title>
        <authorList>
            <person name="Wu S."/>
            <person name="Wang G."/>
        </authorList>
    </citation>
    <scope>NUCLEOTIDE SEQUENCE [LARGE SCALE GENOMIC DNA]</scope>
    <source>
        <strain evidence="6 7">SYL130</strain>
    </source>
</reference>
<evidence type="ECO:0000256" key="2">
    <source>
        <dbReference type="ARBA" id="ARBA00022723"/>
    </source>
</evidence>
<dbReference type="SUPFAM" id="SSF50022">
    <property type="entry name" value="ISP domain"/>
    <property type="match status" value="1"/>
</dbReference>
<dbReference type="Gene3D" id="2.102.10.10">
    <property type="entry name" value="Rieske [2Fe-2S] iron-sulphur domain"/>
    <property type="match status" value="1"/>
</dbReference>
<keyword evidence="7" id="KW-1185">Reference proteome</keyword>
<evidence type="ECO:0000256" key="4">
    <source>
        <dbReference type="ARBA" id="ARBA00023014"/>
    </source>
</evidence>
<gene>
    <name evidence="6" type="ORF">GWC95_08770</name>
</gene>
<dbReference type="Proteomes" id="UP000753802">
    <property type="component" value="Unassembled WGS sequence"/>
</dbReference>
<evidence type="ECO:0000259" key="5">
    <source>
        <dbReference type="PROSITE" id="PS51296"/>
    </source>
</evidence>
<protein>
    <submittedName>
        <fullName evidence="6">Rieske 2Fe-2S domain-containing protein</fullName>
    </submittedName>
</protein>
<proteinExistence type="predicted"/>
<dbReference type="InterPro" id="IPR036922">
    <property type="entry name" value="Rieske_2Fe-2S_sf"/>
</dbReference>
<keyword evidence="1" id="KW-0001">2Fe-2S</keyword>
<dbReference type="InterPro" id="IPR017941">
    <property type="entry name" value="Rieske_2Fe-2S"/>
</dbReference>
<comment type="caution">
    <text evidence="6">The sequence shown here is derived from an EMBL/GenBank/DDBJ whole genome shotgun (WGS) entry which is preliminary data.</text>
</comment>
<keyword evidence="3" id="KW-0408">Iron</keyword>
<dbReference type="PROSITE" id="PS51296">
    <property type="entry name" value="RIESKE"/>
    <property type="match status" value="1"/>
</dbReference>
<keyword evidence="2" id="KW-0479">Metal-binding</keyword>
<accession>A0ABW9ZSC0</accession>
<name>A0ABW9ZSC0_9BACT</name>
<sequence>MQRREFLGTLTGPVVAACAVCMGACSKSAGGSNGAVNANFTVDLTSNLLAVGSSLVQNGVIIVRLAATNVPASFTAVQVACTHEGSFINYNASANNFVCPNHGSTFTTTGSVTLGPAASSLKQYNVAISGSTMTVTG</sequence>
<feature type="domain" description="Rieske" evidence="5">
    <location>
        <begin position="48"/>
        <end position="135"/>
    </location>
</feature>
<evidence type="ECO:0000256" key="1">
    <source>
        <dbReference type="ARBA" id="ARBA00022714"/>
    </source>
</evidence>
<dbReference type="RefSeq" id="WP_161818328.1">
    <property type="nucleotide sequence ID" value="NZ_JAACJS010000012.1"/>
</dbReference>
<organism evidence="6 7">
    <name type="scientific">Sediminibacterium roseum</name>
    <dbReference type="NCBI Taxonomy" id="1978412"/>
    <lineage>
        <taxon>Bacteria</taxon>
        <taxon>Pseudomonadati</taxon>
        <taxon>Bacteroidota</taxon>
        <taxon>Chitinophagia</taxon>
        <taxon>Chitinophagales</taxon>
        <taxon>Chitinophagaceae</taxon>
        <taxon>Sediminibacterium</taxon>
    </lineage>
</organism>
<evidence type="ECO:0000313" key="6">
    <source>
        <dbReference type="EMBL" id="NCI50012.1"/>
    </source>
</evidence>